<dbReference type="Pfam" id="PF20415">
    <property type="entry name" value="DUF6699"/>
    <property type="match status" value="1"/>
</dbReference>
<protein>
    <recommendedName>
        <fullName evidence="1">DUF6699 domain-containing protein</fullName>
    </recommendedName>
</protein>
<evidence type="ECO:0000313" key="2">
    <source>
        <dbReference type="EMBL" id="KAJ7028444.1"/>
    </source>
</evidence>
<proteinExistence type="predicted"/>
<reference evidence="2" key="1">
    <citation type="submission" date="2023-03" db="EMBL/GenBank/DDBJ databases">
        <title>Massive genome expansion in bonnet fungi (Mycena s.s.) driven by repeated elements and novel gene families across ecological guilds.</title>
        <authorList>
            <consortium name="Lawrence Berkeley National Laboratory"/>
            <person name="Harder C.B."/>
            <person name="Miyauchi S."/>
            <person name="Viragh M."/>
            <person name="Kuo A."/>
            <person name="Thoen E."/>
            <person name="Andreopoulos B."/>
            <person name="Lu D."/>
            <person name="Skrede I."/>
            <person name="Drula E."/>
            <person name="Henrissat B."/>
            <person name="Morin E."/>
            <person name="Kohler A."/>
            <person name="Barry K."/>
            <person name="LaButti K."/>
            <person name="Morin E."/>
            <person name="Salamov A."/>
            <person name="Lipzen A."/>
            <person name="Mereny Z."/>
            <person name="Hegedus B."/>
            <person name="Baldrian P."/>
            <person name="Stursova M."/>
            <person name="Weitz H."/>
            <person name="Taylor A."/>
            <person name="Grigoriev I.V."/>
            <person name="Nagy L.G."/>
            <person name="Martin F."/>
            <person name="Kauserud H."/>
        </authorList>
    </citation>
    <scope>NUCLEOTIDE SEQUENCE</scope>
    <source>
        <strain evidence="2">CBHHK200</strain>
    </source>
</reference>
<comment type="caution">
    <text evidence="2">The sequence shown here is derived from an EMBL/GenBank/DDBJ whole genome shotgun (WGS) entry which is preliminary data.</text>
</comment>
<keyword evidence="3" id="KW-1185">Reference proteome</keyword>
<dbReference type="EMBL" id="JARJCM010000112">
    <property type="protein sequence ID" value="KAJ7028444.1"/>
    <property type="molecule type" value="Genomic_DNA"/>
</dbReference>
<evidence type="ECO:0000313" key="3">
    <source>
        <dbReference type="Proteomes" id="UP001218188"/>
    </source>
</evidence>
<accession>A0AAD6SI47</accession>
<dbReference type="AlphaFoldDB" id="A0AAD6SI47"/>
<sequence length="102" mass="12181">MVIQCPEIGEITVKRSLGVRCVDVFTAIYDAYHVHLRRDELPRNMGRHVEAFEKRREDDRRSTEAERKEGMRRVDLLRGKQIFDGLSRCGKDWKLEFYAYDF</sequence>
<organism evidence="2 3">
    <name type="scientific">Mycena alexandri</name>
    <dbReference type="NCBI Taxonomy" id="1745969"/>
    <lineage>
        <taxon>Eukaryota</taxon>
        <taxon>Fungi</taxon>
        <taxon>Dikarya</taxon>
        <taxon>Basidiomycota</taxon>
        <taxon>Agaricomycotina</taxon>
        <taxon>Agaricomycetes</taxon>
        <taxon>Agaricomycetidae</taxon>
        <taxon>Agaricales</taxon>
        <taxon>Marasmiineae</taxon>
        <taxon>Mycenaceae</taxon>
        <taxon>Mycena</taxon>
    </lineage>
</organism>
<name>A0AAD6SI47_9AGAR</name>
<dbReference type="Proteomes" id="UP001218188">
    <property type="component" value="Unassembled WGS sequence"/>
</dbReference>
<gene>
    <name evidence="2" type="ORF">C8F04DRAFT_1044088</name>
</gene>
<feature type="domain" description="DUF6699" evidence="1">
    <location>
        <begin position="1"/>
        <end position="91"/>
    </location>
</feature>
<dbReference type="InterPro" id="IPR046522">
    <property type="entry name" value="DUF6699"/>
</dbReference>
<evidence type="ECO:0000259" key="1">
    <source>
        <dbReference type="Pfam" id="PF20415"/>
    </source>
</evidence>